<dbReference type="SUPFAM" id="SSF53335">
    <property type="entry name" value="S-adenosyl-L-methionine-dependent methyltransferases"/>
    <property type="match status" value="1"/>
</dbReference>
<dbReference type="eggNOG" id="ENOG502QV66">
    <property type="taxonomic scope" value="Eukaryota"/>
</dbReference>
<dbReference type="OMA" id="KDMVEFK"/>
<dbReference type="PANTHER" id="PTHR33593:SF1">
    <property type="entry name" value="DUF1442 FAMILY PROTEIN"/>
    <property type="match status" value="1"/>
</dbReference>
<proteinExistence type="predicted"/>
<dbReference type="InterPro" id="IPR009902">
    <property type="entry name" value="DUF1442"/>
</dbReference>
<dbReference type="PANTHER" id="PTHR33593">
    <property type="entry name" value="DUF1442 FAMILY PROTEIN"/>
    <property type="match status" value="1"/>
</dbReference>
<reference evidence="2" key="1">
    <citation type="submission" date="2013-07" db="EMBL/GenBank/DDBJ databases">
        <title>The genome of Eucalyptus grandis.</title>
        <authorList>
            <person name="Schmutz J."/>
            <person name="Hayes R."/>
            <person name="Myburg A."/>
            <person name="Tuskan G."/>
            <person name="Grattapaglia D."/>
            <person name="Rokhsar D.S."/>
        </authorList>
    </citation>
    <scope>NUCLEOTIDE SEQUENCE</scope>
    <source>
        <tissue evidence="2">Leaf extractions</tissue>
    </source>
</reference>
<sequence length="255" mass="27510">MEWSATSAKGAFLDTIKLCSDHRIRPSNSWRPVTPELGSTEFISALAAGMKAKLMVEVASGVSPSTIALAAAARQTGGKLVCIVPEPVLAESKRVIKDTGLKDMVEFKTGNPFELLPKYKNIDFSLVDCNSEHNADLLKLLDVNPSKSVVVANNLVGKTKGLEGHVKGVPNKVAVRSTKHPIGEGMEVTVIKKADEPQKNDGSGGGNDHEAEEGGPAKTKNSRWIVRVDAKSGEEHIFRVPRSWRTSTLRKIIHA</sequence>
<evidence type="ECO:0000256" key="1">
    <source>
        <dbReference type="SAM" id="MobiDB-lite"/>
    </source>
</evidence>
<gene>
    <name evidence="2" type="ORF">EUGRSUZ_D02375</name>
</gene>
<dbReference type="InterPro" id="IPR029063">
    <property type="entry name" value="SAM-dependent_MTases_sf"/>
</dbReference>
<feature type="region of interest" description="Disordered" evidence="1">
    <location>
        <begin position="192"/>
        <end position="223"/>
    </location>
</feature>
<dbReference type="AlphaFoldDB" id="A0A059CJ21"/>
<accession>A0A059CJ21</accession>
<name>A0A059CJ21_EUCGR</name>
<dbReference type="Gene3D" id="3.40.50.150">
    <property type="entry name" value="Vaccinia Virus protein VP39"/>
    <property type="match status" value="1"/>
</dbReference>
<dbReference type="InParanoid" id="A0A059CJ21"/>
<protein>
    <recommendedName>
        <fullName evidence="3">S-adenosyl-L-methionine-dependent methyltransferase</fullName>
    </recommendedName>
</protein>
<dbReference type="EMBL" id="KK198756">
    <property type="protein sequence ID" value="KCW78186.1"/>
    <property type="molecule type" value="Genomic_DNA"/>
</dbReference>
<evidence type="ECO:0000313" key="2">
    <source>
        <dbReference type="EMBL" id="KCW78186.1"/>
    </source>
</evidence>
<dbReference type="Pfam" id="PF07279">
    <property type="entry name" value="DUF1442"/>
    <property type="match status" value="1"/>
</dbReference>
<dbReference type="Gramene" id="KCW78186">
    <property type="protein sequence ID" value="KCW78186"/>
    <property type="gene ID" value="EUGRSUZ_D02375"/>
</dbReference>
<organism evidence="2">
    <name type="scientific">Eucalyptus grandis</name>
    <name type="common">Flooded gum</name>
    <dbReference type="NCBI Taxonomy" id="71139"/>
    <lineage>
        <taxon>Eukaryota</taxon>
        <taxon>Viridiplantae</taxon>
        <taxon>Streptophyta</taxon>
        <taxon>Embryophyta</taxon>
        <taxon>Tracheophyta</taxon>
        <taxon>Spermatophyta</taxon>
        <taxon>Magnoliopsida</taxon>
        <taxon>eudicotyledons</taxon>
        <taxon>Gunneridae</taxon>
        <taxon>Pentapetalae</taxon>
        <taxon>rosids</taxon>
        <taxon>malvids</taxon>
        <taxon>Myrtales</taxon>
        <taxon>Myrtaceae</taxon>
        <taxon>Myrtoideae</taxon>
        <taxon>Eucalypteae</taxon>
        <taxon>Eucalyptus</taxon>
    </lineage>
</organism>
<evidence type="ECO:0008006" key="3">
    <source>
        <dbReference type="Google" id="ProtNLM"/>
    </source>
</evidence>